<gene>
    <name evidence="1" type="ORF">DLM65_01490</name>
</gene>
<organism evidence="1 2">
    <name type="scientific">Candidatus Aeolococcus gillhamiae</name>
    <dbReference type="NCBI Taxonomy" id="3127015"/>
    <lineage>
        <taxon>Bacteria</taxon>
        <taxon>Bacillati</taxon>
        <taxon>Candidatus Dormiibacterota</taxon>
        <taxon>Candidatus Dormibacteria</taxon>
        <taxon>Candidatus Aeolococcales</taxon>
        <taxon>Candidatus Aeolococcaceae</taxon>
        <taxon>Candidatus Aeolococcus</taxon>
    </lineage>
</organism>
<comment type="caution">
    <text evidence="1">The sequence shown here is derived from an EMBL/GenBank/DDBJ whole genome shotgun (WGS) entry which is preliminary data.</text>
</comment>
<dbReference type="Proteomes" id="UP000248724">
    <property type="component" value="Unassembled WGS sequence"/>
</dbReference>
<reference evidence="1 2" key="1">
    <citation type="journal article" date="2017" name="Nature">
        <title>Atmospheric trace gases support primary production in Antarctic desert surface soil.</title>
        <authorList>
            <person name="Ji M."/>
            <person name="Greening C."/>
            <person name="Vanwonterghem I."/>
            <person name="Carere C.R."/>
            <person name="Bay S.K."/>
            <person name="Steen J.A."/>
            <person name="Montgomery K."/>
            <person name="Lines T."/>
            <person name="Beardall J."/>
            <person name="van Dorst J."/>
            <person name="Snape I."/>
            <person name="Stott M.B."/>
            <person name="Hugenholtz P."/>
            <person name="Ferrari B.C."/>
        </authorList>
    </citation>
    <scope>NUCLEOTIDE SEQUENCE [LARGE SCALE GENOMIC DNA]</scope>
    <source>
        <strain evidence="1">RRmetagenome_bin12</strain>
    </source>
</reference>
<name>A0A2W5ZDW6_9BACT</name>
<evidence type="ECO:0000313" key="1">
    <source>
        <dbReference type="EMBL" id="PZR83622.1"/>
    </source>
</evidence>
<proteinExistence type="predicted"/>
<dbReference type="AlphaFoldDB" id="A0A2W5ZDW6"/>
<sequence>MVGLVLVISALGACSKKASVEPRRPLDTTPAAGSVVVSDASAGYALSIPTSWKQMPTDVARFDGEADTLKAASPAPAKLTTGLTQLKSVVRNGASVAAIDPDTGATANLIVLDAGGQKATQIAVGSANQLRGNGATDITRQAVTVDGLAAVRQSFRTPFPGGTGPVSLAENQIYVVRRSQAFILTLTGDSSALDGIAASLKLA</sequence>
<protein>
    <submittedName>
        <fullName evidence="1">Uncharacterized protein</fullName>
    </submittedName>
</protein>
<evidence type="ECO:0000313" key="2">
    <source>
        <dbReference type="Proteomes" id="UP000248724"/>
    </source>
</evidence>
<dbReference type="EMBL" id="QHBU01000030">
    <property type="protein sequence ID" value="PZR83622.1"/>
    <property type="molecule type" value="Genomic_DNA"/>
</dbReference>
<accession>A0A2W5ZDW6</accession>